<dbReference type="GO" id="GO:0032259">
    <property type="term" value="P:methylation"/>
    <property type="evidence" value="ECO:0007669"/>
    <property type="project" value="UniProtKB-KW"/>
</dbReference>
<gene>
    <name evidence="1" type="ORF">SAMN04488109_2520</name>
</gene>
<proteinExistence type="predicted"/>
<dbReference type="OrthoDB" id="1524727at2"/>
<keyword evidence="2" id="KW-1185">Reference proteome</keyword>
<dbReference type="RefSeq" id="WP_084138053.1">
    <property type="nucleotide sequence ID" value="NZ_FQWQ01000001.1"/>
</dbReference>
<dbReference type="AlphaFoldDB" id="A0A1M5NUE6"/>
<dbReference type="Pfam" id="PF13489">
    <property type="entry name" value="Methyltransf_23"/>
    <property type="match status" value="1"/>
</dbReference>
<dbReference type="Gene3D" id="3.40.50.150">
    <property type="entry name" value="Vaccinia Virus protein VP39"/>
    <property type="match status" value="1"/>
</dbReference>
<accession>A0A1M5NUE6</accession>
<dbReference type="SUPFAM" id="SSF53335">
    <property type="entry name" value="S-adenosyl-L-methionine-dependent methyltransferases"/>
    <property type="match status" value="1"/>
</dbReference>
<organism evidence="1 2">
    <name type="scientific">Chryseolinea serpens</name>
    <dbReference type="NCBI Taxonomy" id="947013"/>
    <lineage>
        <taxon>Bacteria</taxon>
        <taxon>Pseudomonadati</taxon>
        <taxon>Bacteroidota</taxon>
        <taxon>Cytophagia</taxon>
        <taxon>Cytophagales</taxon>
        <taxon>Fulvivirgaceae</taxon>
        <taxon>Chryseolinea</taxon>
    </lineage>
</organism>
<keyword evidence="1" id="KW-0808">Transferase</keyword>
<dbReference type="CDD" id="cd02440">
    <property type="entry name" value="AdoMet_MTases"/>
    <property type="match status" value="1"/>
</dbReference>
<evidence type="ECO:0000313" key="1">
    <source>
        <dbReference type="EMBL" id="SHG93130.1"/>
    </source>
</evidence>
<dbReference type="PANTHER" id="PTHR43861">
    <property type="entry name" value="TRANS-ACONITATE 2-METHYLTRANSFERASE-RELATED"/>
    <property type="match status" value="1"/>
</dbReference>
<name>A0A1M5NUE6_9BACT</name>
<dbReference type="GO" id="GO:0008168">
    <property type="term" value="F:methyltransferase activity"/>
    <property type="evidence" value="ECO:0007669"/>
    <property type="project" value="UniProtKB-KW"/>
</dbReference>
<evidence type="ECO:0000313" key="2">
    <source>
        <dbReference type="Proteomes" id="UP000184212"/>
    </source>
</evidence>
<dbReference type="STRING" id="947013.SAMN04488109_2520"/>
<protein>
    <submittedName>
        <fullName evidence="1">Methyltransferase domain-containing protein</fullName>
    </submittedName>
</protein>
<sequence length="256" mass="29077">MTSRLEYISKSIPVSMADDWFEIANASHFWMQWRMKALLRYKQLLPPASSRVFEIGCGNGIFMEQLERHLHYTVDGCDLNLKALDLAQPGKGRLMVYNIFDLNPALIKQYPAVFLMDVIEHIDDDITFLKTATEYLQPQGLVVVNVPAHMYLFSKYDDAAGHVRRYSKESLRNAFTKAGIEPLKVFYWGGSLIPLAMLRKQVLRNRTEKIIEQGFAPPNALTHALLKGVMNVETFLPLNPLSGTSVMAIGRKIQTT</sequence>
<dbReference type="Proteomes" id="UP000184212">
    <property type="component" value="Unassembled WGS sequence"/>
</dbReference>
<dbReference type="PANTHER" id="PTHR43861:SF6">
    <property type="entry name" value="METHYLTRANSFERASE TYPE 11"/>
    <property type="match status" value="1"/>
</dbReference>
<dbReference type="EMBL" id="FQWQ01000001">
    <property type="protein sequence ID" value="SHG93130.1"/>
    <property type="molecule type" value="Genomic_DNA"/>
</dbReference>
<reference evidence="1 2" key="1">
    <citation type="submission" date="2016-11" db="EMBL/GenBank/DDBJ databases">
        <authorList>
            <person name="Jaros S."/>
            <person name="Januszkiewicz K."/>
            <person name="Wedrychowicz H."/>
        </authorList>
    </citation>
    <scope>NUCLEOTIDE SEQUENCE [LARGE SCALE GENOMIC DNA]</scope>
    <source>
        <strain evidence="1 2">DSM 24574</strain>
    </source>
</reference>
<keyword evidence="1" id="KW-0489">Methyltransferase</keyword>
<dbReference type="InterPro" id="IPR029063">
    <property type="entry name" value="SAM-dependent_MTases_sf"/>
</dbReference>